<dbReference type="InterPro" id="IPR011993">
    <property type="entry name" value="PH-like_dom_sf"/>
</dbReference>
<dbReference type="OrthoDB" id="10021476at2759"/>
<feature type="compositionally biased region" description="Low complexity" evidence="1">
    <location>
        <begin position="131"/>
        <end position="145"/>
    </location>
</feature>
<comment type="caution">
    <text evidence="2">The sequence shown here is derived from an EMBL/GenBank/DDBJ whole genome shotgun (WGS) entry which is preliminary data.</text>
</comment>
<organism evidence="2 3">
    <name type="scientific">Owenia fusiformis</name>
    <name type="common">Polychaete worm</name>
    <dbReference type="NCBI Taxonomy" id="6347"/>
    <lineage>
        <taxon>Eukaryota</taxon>
        <taxon>Metazoa</taxon>
        <taxon>Spiralia</taxon>
        <taxon>Lophotrochozoa</taxon>
        <taxon>Annelida</taxon>
        <taxon>Polychaeta</taxon>
        <taxon>Sedentaria</taxon>
        <taxon>Canalipalpata</taxon>
        <taxon>Sabellida</taxon>
        <taxon>Oweniida</taxon>
        <taxon>Oweniidae</taxon>
        <taxon>Owenia</taxon>
    </lineage>
</organism>
<dbReference type="PANTHER" id="PTHR20338">
    <property type="entry name" value="NUCLEAR RESPIRATORY FACTOR 1"/>
    <property type="match status" value="1"/>
</dbReference>
<dbReference type="GO" id="GO:0003700">
    <property type="term" value="F:DNA-binding transcription factor activity"/>
    <property type="evidence" value="ECO:0007669"/>
    <property type="project" value="InterPro"/>
</dbReference>
<dbReference type="EMBL" id="CAIIXF020000011">
    <property type="protein sequence ID" value="CAH1800306.1"/>
    <property type="molecule type" value="Genomic_DNA"/>
</dbReference>
<dbReference type="GO" id="GO:0006357">
    <property type="term" value="P:regulation of transcription by RNA polymerase II"/>
    <property type="evidence" value="ECO:0007669"/>
    <property type="project" value="InterPro"/>
</dbReference>
<dbReference type="InterPro" id="IPR000697">
    <property type="entry name" value="WH1/EVH1_dom"/>
</dbReference>
<accession>A0A8J1XI28</accession>
<gene>
    <name evidence="2" type="ORF">OFUS_LOCUS24211</name>
</gene>
<feature type="region of interest" description="Disordered" evidence="1">
    <location>
        <begin position="489"/>
        <end position="508"/>
    </location>
</feature>
<sequence>MAATTETQNWRLSRIEEELERLSFENVDGDNEMFPPPPPPNELIEGLRSDISELNNDISALDSSADNSDLLAEINSDLRFDIKEITSRIDISVNDSVNTSEMDTSIDSHNDTDIKDDTSNRDSAIEGSIESLNSSTCTDNTTTNDTQIDRTDVAVLRKTDIIDNTSEVSTLHYDVPKRHVTPEKETPNALGLIRLGSPKKDTTPKVEVVPIVTKSPHRLSSASMKTPKKPIRKDDPIYSSVTVSPKDAAIHKAIDREKEALRRISKKYDSYTLKTGFVENNVCPPTPSIETSSVNIDEQVNKRENILNKGVDIDRESAISEAVTESTMSDNVFEPFEEVTDHDVMQVEMFYKSHKSEVHVCPCLASLYFGKLDPKNVDNTRDVDTWEFHKSGIPVVILDSGESRRTRSLTIVLSEKGSGFILWKDVMNHLTNYKAPYPSFHTMHNSNDHSKLAGLSFETTSGAADFYRIIKDITSDPDDPILNLSGFKKKRKEKGKQKKTKPKLPKKAEISQPCGFEHITKLDRNDAGNVLTARDIEIKPKYTEHETPCGPKTVTIKKRYSNIAVKNLTDEST</sequence>
<dbReference type="Proteomes" id="UP000749559">
    <property type="component" value="Unassembled WGS sequence"/>
</dbReference>
<reference evidence="2" key="1">
    <citation type="submission" date="2022-03" db="EMBL/GenBank/DDBJ databases">
        <authorList>
            <person name="Martin C."/>
        </authorList>
    </citation>
    <scope>NUCLEOTIDE SEQUENCE</scope>
</reference>
<evidence type="ECO:0000313" key="3">
    <source>
        <dbReference type="Proteomes" id="UP000749559"/>
    </source>
</evidence>
<feature type="region of interest" description="Disordered" evidence="1">
    <location>
        <begin position="217"/>
        <end position="239"/>
    </location>
</feature>
<dbReference type="AlphaFoldDB" id="A0A8J1XI28"/>
<evidence type="ECO:0000313" key="2">
    <source>
        <dbReference type="EMBL" id="CAH1800306.1"/>
    </source>
</evidence>
<dbReference type="PROSITE" id="PS50229">
    <property type="entry name" value="WH1"/>
    <property type="match status" value="1"/>
</dbReference>
<feature type="region of interest" description="Disordered" evidence="1">
    <location>
        <begin position="99"/>
        <end position="145"/>
    </location>
</feature>
<dbReference type="Gene3D" id="2.30.29.30">
    <property type="entry name" value="Pleckstrin-homology domain (PH domain)/Phosphotyrosine-binding domain (PTB)"/>
    <property type="match status" value="1"/>
</dbReference>
<proteinExistence type="predicted"/>
<dbReference type="InterPro" id="IPR039142">
    <property type="entry name" value="NRF1/Ewg"/>
</dbReference>
<name>A0A8J1XI28_OWEFU</name>
<protein>
    <submittedName>
        <fullName evidence="2">Uncharacterized protein</fullName>
    </submittedName>
</protein>
<keyword evidence="3" id="KW-1185">Reference proteome</keyword>
<evidence type="ECO:0000256" key="1">
    <source>
        <dbReference type="SAM" id="MobiDB-lite"/>
    </source>
</evidence>
<feature type="compositionally biased region" description="Basic residues" evidence="1">
    <location>
        <begin position="489"/>
        <end position="505"/>
    </location>
</feature>
<feature type="compositionally biased region" description="Basic and acidic residues" evidence="1">
    <location>
        <begin position="106"/>
        <end position="124"/>
    </location>
</feature>